<proteinExistence type="predicted"/>
<dbReference type="Pfam" id="PF10442">
    <property type="entry name" value="FIST_C"/>
    <property type="match status" value="1"/>
</dbReference>
<dbReference type="InterPro" id="IPR013702">
    <property type="entry name" value="FIST_domain_N"/>
</dbReference>
<accession>A0A8D5GF81</accession>
<reference evidence="3" key="1">
    <citation type="journal article" date="2021" name="Arch. Microbiol.">
        <title>Methyloradius palustris gen. nov., sp. nov., a methanol-oxidizing bacterium isolated from snow.</title>
        <authorList>
            <person name="Miyadera T."/>
            <person name="Kojima H."/>
            <person name="Fukui M."/>
        </authorList>
    </citation>
    <scope>NUCLEOTIDE SEQUENCE</scope>
    <source>
        <strain evidence="3">Zm11</strain>
    </source>
</reference>
<protein>
    <recommendedName>
        <fullName evidence="5">Histidine kinase</fullName>
    </recommendedName>
</protein>
<dbReference type="EMBL" id="AP024110">
    <property type="protein sequence ID" value="BCM25629.1"/>
    <property type="molecule type" value="Genomic_DNA"/>
</dbReference>
<dbReference type="SMART" id="SM00897">
    <property type="entry name" value="FIST"/>
    <property type="match status" value="1"/>
</dbReference>
<evidence type="ECO:0000313" key="3">
    <source>
        <dbReference type="EMBL" id="BCM25629.1"/>
    </source>
</evidence>
<dbReference type="SMART" id="SM01204">
    <property type="entry name" value="FIST_C"/>
    <property type="match status" value="1"/>
</dbReference>
<evidence type="ECO:0000259" key="2">
    <source>
        <dbReference type="SMART" id="SM01204"/>
    </source>
</evidence>
<evidence type="ECO:0000259" key="1">
    <source>
        <dbReference type="SMART" id="SM00897"/>
    </source>
</evidence>
<dbReference type="KEGG" id="mpau:ZMTM_18880"/>
<dbReference type="Proteomes" id="UP000826722">
    <property type="component" value="Chromosome"/>
</dbReference>
<dbReference type="Pfam" id="PF08495">
    <property type="entry name" value="FIST"/>
    <property type="match status" value="1"/>
</dbReference>
<feature type="domain" description="FIST C-domain" evidence="2">
    <location>
        <begin position="202"/>
        <end position="345"/>
    </location>
</feature>
<dbReference type="PANTHER" id="PTHR14939">
    <property type="entry name" value="F-BOX ONLY PROTEIN 22"/>
    <property type="match status" value="1"/>
</dbReference>
<name>A0A8D5GF81_9PROT</name>
<feature type="domain" description="FIST" evidence="1">
    <location>
        <begin position="34"/>
        <end position="201"/>
    </location>
</feature>
<organism evidence="3 4">
    <name type="scientific">Methyloradius palustris</name>
    <dbReference type="NCBI Taxonomy" id="2778876"/>
    <lineage>
        <taxon>Bacteria</taxon>
        <taxon>Pseudomonadati</taxon>
        <taxon>Pseudomonadota</taxon>
        <taxon>Betaproteobacteria</taxon>
        <taxon>Nitrosomonadales</taxon>
        <taxon>Methylophilaceae</taxon>
        <taxon>Methyloradius</taxon>
    </lineage>
</organism>
<evidence type="ECO:0000313" key="4">
    <source>
        <dbReference type="Proteomes" id="UP000826722"/>
    </source>
</evidence>
<dbReference type="RefSeq" id="WP_221763697.1">
    <property type="nucleotide sequence ID" value="NZ_AP024110.1"/>
</dbReference>
<dbReference type="PANTHER" id="PTHR14939:SF5">
    <property type="entry name" value="F-BOX ONLY PROTEIN 22"/>
    <property type="match status" value="1"/>
</dbReference>
<dbReference type="InterPro" id="IPR019494">
    <property type="entry name" value="FIST_C"/>
</dbReference>
<sequence length="365" mass="39056">MKQVATGLAIGHVLDPALATEAVGKAMQQLEITTANAVILFLTSEFASDPLPAIRAAAKAASCTQVIGCSAPGIFTQEDWVLDAPAVAAMVFSRNISLQALANTNNEANIFILALTAPNAINANWITAAGQRFGGVSGDVIGQGPFSVWQNAKGVAEGHTQTLINGVRIEVGTSHGLHILSEPQLITETNEHDLIQLADQPALSVLEDVYQQYTNQPEETLPLHLLMAVTADTVADIEAGHYQLSTIVSGNEEDASVTLAKMPQTGQYLSWGLREVEAAQVDLKLTAENLVRDLNSEPDFGMLFSCLGRGPYFYDGIDRDLAVLKQRFPDMPLIGFYGNGEIAPINGVNELLQYSAVLALFAVQR</sequence>
<keyword evidence="4" id="KW-1185">Reference proteome</keyword>
<evidence type="ECO:0008006" key="5">
    <source>
        <dbReference type="Google" id="ProtNLM"/>
    </source>
</evidence>
<dbReference type="AlphaFoldDB" id="A0A8D5GF81"/>
<gene>
    <name evidence="3" type="ORF">ZMTM_18880</name>
</gene>